<name>A0A0A9EDT0_ARUDO</name>
<dbReference type="EMBL" id="GBRH01203723">
    <property type="protein sequence ID" value="JAD94172.1"/>
    <property type="molecule type" value="Transcribed_RNA"/>
</dbReference>
<reference evidence="2" key="1">
    <citation type="submission" date="2014-09" db="EMBL/GenBank/DDBJ databases">
        <authorList>
            <person name="Magalhaes I.L.F."/>
            <person name="Oliveira U."/>
            <person name="Santos F.R."/>
            <person name="Vidigal T.H.D.A."/>
            <person name="Brescovit A.D."/>
            <person name="Santos A.J."/>
        </authorList>
    </citation>
    <scope>NUCLEOTIDE SEQUENCE</scope>
    <source>
        <tissue evidence="2">Shoot tissue taken approximately 20 cm above the soil surface</tissue>
    </source>
</reference>
<accession>A0A0A9EDT0</accession>
<organism evidence="2">
    <name type="scientific">Arundo donax</name>
    <name type="common">Giant reed</name>
    <name type="synonym">Donax arundinaceus</name>
    <dbReference type="NCBI Taxonomy" id="35708"/>
    <lineage>
        <taxon>Eukaryota</taxon>
        <taxon>Viridiplantae</taxon>
        <taxon>Streptophyta</taxon>
        <taxon>Embryophyta</taxon>
        <taxon>Tracheophyta</taxon>
        <taxon>Spermatophyta</taxon>
        <taxon>Magnoliopsida</taxon>
        <taxon>Liliopsida</taxon>
        <taxon>Poales</taxon>
        <taxon>Poaceae</taxon>
        <taxon>PACMAD clade</taxon>
        <taxon>Arundinoideae</taxon>
        <taxon>Arundineae</taxon>
        <taxon>Arundo</taxon>
    </lineage>
</organism>
<keyword evidence="1" id="KW-0472">Membrane</keyword>
<keyword evidence="1" id="KW-1133">Transmembrane helix</keyword>
<sequence>MKSQFFFPVLHQMSSLYSLFCSRYMVVYFLGHIASLMFICSECFFRNQ</sequence>
<evidence type="ECO:0000256" key="1">
    <source>
        <dbReference type="SAM" id="Phobius"/>
    </source>
</evidence>
<keyword evidence="1" id="KW-0812">Transmembrane</keyword>
<reference evidence="2" key="2">
    <citation type="journal article" date="2015" name="Data Brief">
        <title>Shoot transcriptome of the giant reed, Arundo donax.</title>
        <authorList>
            <person name="Barrero R.A."/>
            <person name="Guerrero F.D."/>
            <person name="Moolhuijzen P."/>
            <person name="Goolsby J.A."/>
            <person name="Tidwell J."/>
            <person name="Bellgard S.E."/>
            <person name="Bellgard M.I."/>
        </authorList>
    </citation>
    <scope>NUCLEOTIDE SEQUENCE</scope>
    <source>
        <tissue evidence="2">Shoot tissue taken approximately 20 cm above the soil surface</tissue>
    </source>
</reference>
<feature type="transmembrane region" description="Helical" evidence="1">
    <location>
        <begin position="25"/>
        <end position="45"/>
    </location>
</feature>
<proteinExistence type="predicted"/>
<dbReference type="AlphaFoldDB" id="A0A0A9EDT0"/>
<protein>
    <submittedName>
        <fullName evidence="2">Pco133868b</fullName>
    </submittedName>
</protein>
<evidence type="ECO:0000313" key="2">
    <source>
        <dbReference type="EMBL" id="JAD94172.1"/>
    </source>
</evidence>